<accession>A0A0F9F7I1</accession>
<dbReference type="AlphaFoldDB" id="A0A0F9F7I1"/>
<gene>
    <name evidence="1" type="ORF">LCGC14_2277630</name>
</gene>
<comment type="caution">
    <text evidence="1">The sequence shown here is derived from an EMBL/GenBank/DDBJ whole genome shotgun (WGS) entry which is preliminary data.</text>
</comment>
<protein>
    <submittedName>
        <fullName evidence="1">Uncharacterized protein</fullName>
    </submittedName>
</protein>
<dbReference type="EMBL" id="LAZR01031621">
    <property type="protein sequence ID" value="KKL53215.1"/>
    <property type="molecule type" value="Genomic_DNA"/>
</dbReference>
<evidence type="ECO:0000313" key="1">
    <source>
        <dbReference type="EMBL" id="KKL53215.1"/>
    </source>
</evidence>
<organism evidence="1">
    <name type="scientific">marine sediment metagenome</name>
    <dbReference type="NCBI Taxonomy" id="412755"/>
    <lineage>
        <taxon>unclassified sequences</taxon>
        <taxon>metagenomes</taxon>
        <taxon>ecological metagenomes</taxon>
    </lineage>
</organism>
<reference evidence="1" key="1">
    <citation type="journal article" date="2015" name="Nature">
        <title>Complex archaea that bridge the gap between prokaryotes and eukaryotes.</title>
        <authorList>
            <person name="Spang A."/>
            <person name="Saw J.H."/>
            <person name="Jorgensen S.L."/>
            <person name="Zaremba-Niedzwiedzka K."/>
            <person name="Martijn J."/>
            <person name="Lind A.E."/>
            <person name="van Eijk R."/>
            <person name="Schleper C."/>
            <person name="Guy L."/>
            <person name="Ettema T.J."/>
        </authorList>
    </citation>
    <scope>NUCLEOTIDE SEQUENCE</scope>
</reference>
<feature type="non-terminal residue" evidence="1">
    <location>
        <position position="1"/>
    </location>
</feature>
<name>A0A0F9F7I1_9ZZZZ</name>
<proteinExistence type="predicted"/>
<sequence>AYSELKMRIRGFAIRMEYKARCDFIYEAQKEWAEVNMETFVKFLDGYRYINENS</sequence>